<keyword evidence="1" id="KW-0378">Hydrolase</keyword>
<dbReference type="RefSeq" id="WP_311513636.1">
    <property type="nucleotide sequence ID" value="NZ_JAVREP010000018.1"/>
</dbReference>
<dbReference type="PANTHER" id="PTHR43156">
    <property type="entry name" value="STAGE II SPORULATION PROTEIN E-RELATED"/>
    <property type="match status" value="1"/>
</dbReference>
<protein>
    <submittedName>
        <fullName evidence="4">SpoIIE family protein phosphatase</fullName>
    </submittedName>
</protein>
<dbReference type="SUPFAM" id="SSF52172">
    <property type="entry name" value="CheY-like"/>
    <property type="match status" value="1"/>
</dbReference>
<comment type="caution">
    <text evidence="4">The sequence shown here is derived from an EMBL/GenBank/DDBJ whole genome shotgun (WGS) entry which is preliminary data.</text>
</comment>
<dbReference type="InterPro" id="IPR052016">
    <property type="entry name" value="Bact_Sigma-Reg"/>
</dbReference>
<evidence type="ECO:0000259" key="3">
    <source>
        <dbReference type="PROSITE" id="PS50110"/>
    </source>
</evidence>
<dbReference type="PROSITE" id="PS50110">
    <property type="entry name" value="RESPONSE_REGULATORY"/>
    <property type="match status" value="1"/>
</dbReference>
<dbReference type="PANTHER" id="PTHR43156:SF2">
    <property type="entry name" value="STAGE II SPORULATION PROTEIN E"/>
    <property type="match status" value="1"/>
</dbReference>
<feature type="domain" description="Response regulatory" evidence="3">
    <location>
        <begin position="52"/>
        <end position="167"/>
    </location>
</feature>
<evidence type="ECO:0000256" key="1">
    <source>
        <dbReference type="ARBA" id="ARBA00022801"/>
    </source>
</evidence>
<dbReference type="CDD" id="cd00156">
    <property type="entry name" value="REC"/>
    <property type="match status" value="1"/>
</dbReference>
<evidence type="ECO:0000313" key="5">
    <source>
        <dbReference type="Proteomes" id="UP001183390"/>
    </source>
</evidence>
<dbReference type="Pfam" id="PF00072">
    <property type="entry name" value="Response_reg"/>
    <property type="match status" value="1"/>
</dbReference>
<name>A0ABU2MEW1_9ACTN</name>
<keyword evidence="5" id="KW-1185">Reference proteome</keyword>
<evidence type="ECO:0000256" key="2">
    <source>
        <dbReference type="PROSITE-ProRule" id="PRU00169"/>
    </source>
</evidence>
<dbReference type="InterPro" id="IPR001789">
    <property type="entry name" value="Sig_transdc_resp-reg_receiver"/>
</dbReference>
<dbReference type="SMART" id="SM00448">
    <property type="entry name" value="REC"/>
    <property type="match status" value="1"/>
</dbReference>
<dbReference type="Gene3D" id="3.60.40.10">
    <property type="entry name" value="PPM-type phosphatase domain"/>
    <property type="match status" value="1"/>
</dbReference>
<dbReference type="SMART" id="SM00331">
    <property type="entry name" value="PP2C_SIG"/>
    <property type="match status" value="1"/>
</dbReference>
<evidence type="ECO:0000313" key="4">
    <source>
        <dbReference type="EMBL" id="MDT0331075.1"/>
    </source>
</evidence>
<feature type="modified residue" description="4-aspartylphosphate" evidence="2">
    <location>
        <position position="102"/>
    </location>
</feature>
<dbReference type="InterPro" id="IPR001932">
    <property type="entry name" value="PPM-type_phosphatase-like_dom"/>
</dbReference>
<proteinExistence type="predicted"/>
<dbReference type="InterPro" id="IPR036457">
    <property type="entry name" value="PPM-type-like_dom_sf"/>
</dbReference>
<dbReference type="Gene3D" id="3.40.50.2300">
    <property type="match status" value="1"/>
</dbReference>
<dbReference type="EMBL" id="JAVREP010000018">
    <property type="protein sequence ID" value="MDT0331075.1"/>
    <property type="molecule type" value="Genomic_DNA"/>
</dbReference>
<sequence>MDTRRTGHDPTAVIGAGAAHAVPADGVAANGRATPGEAALNERVEAAVESVDVLLIEDDAGDAFLAEELLAETALTTRITWVSTLKDAREHLKGFRGCVLLDLNLPDAHGLDLLREVLQSAPAAAVVVFTGLDDEHEGIAAVAAGAQDYLVKGQVDGSLLGRSLRYSLERRRADENAHQLREARLRARENMRLERGLLPQVLLQRSPLSHRAYYRPGRKRAIVGGDFYDAVEKDGTTHIIIGDVSGHGPDEAALGVSLRIAWRTLIMAGVAEPTVLPNLEAILVSERAQEEMYATLCMASMDTGDDRVRLRVLGHPPPMIVRDASVKETPVVPQPPLGVFPVEDTDVDEVVLPRGSSLLMYTDGLVDAYDGTPPARLEVAGLRRLVTGVLEQGVSLARLPERVVDEAERSNGGPLQDDVAMLLISHDDHQGNGERE</sequence>
<dbReference type="Pfam" id="PF07228">
    <property type="entry name" value="SpoIIE"/>
    <property type="match status" value="1"/>
</dbReference>
<organism evidence="4 5">
    <name type="scientific">Nocardiopsis lambiniae</name>
    <dbReference type="NCBI Taxonomy" id="3075539"/>
    <lineage>
        <taxon>Bacteria</taxon>
        <taxon>Bacillati</taxon>
        <taxon>Actinomycetota</taxon>
        <taxon>Actinomycetes</taxon>
        <taxon>Streptosporangiales</taxon>
        <taxon>Nocardiopsidaceae</taxon>
        <taxon>Nocardiopsis</taxon>
    </lineage>
</organism>
<reference evidence="5" key="1">
    <citation type="submission" date="2023-07" db="EMBL/GenBank/DDBJ databases">
        <title>30 novel species of actinomycetes from the DSMZ collection.</title>
        <authorList>
            <person name="Nouioui I."/>
        </authorList>
    </citation>
    <scope>NUCLEOTIDE SEQUENCE [LARGE SCALE GENOMIC DNA]</scope>
    <source>
        <strain evidence="5">DSM 44743</strain>
    </source>
</reference>
<accession>A0ABU2MEW1</accession>
<dbReference type="SUPFAM" id="SSF81606">
    <property type="entry name" value="PP2C-like"/>
    <property type="match status" value="1"/>
</dbReference>
<dbReference type="InterPro" id="IPR011006">
    <property type="entry name" value="CheY-like_superfamily"/>
</dbReference>
<dbReference type="Proteomes" id="UP001183390">
    <property type="component" value="Unassembled WGS sequence"/>
</dbReference>
<keyword evidence="2" id="KW-0597">Phosphoprotein</keyword>
<gene>
    <name evidence="4" type="ORF">RM479_21895</name>
</gene>